<evidence type="ECO:0000313" key="2">
    <source>
        <dbReference type="EMBL" id="MCW6035499.1"/>
    </source>
</evidence>
<name>A0ABT3L334_9CYAN</name>
<dbReference type="PANTHER" id="PTHR33926:SF4">
    <property type="entry name" value="PROTEIN TIC 22, CHLOROPLASTIC"/>
    <property type="match status" value="1"/>
</dbReference>
<dbReference type="Pfam" id="PF04278">
    <property type="entry name" value="Tic22"/>
    <property type="match status" value="1"/>
</dbReference>
<comment type="caution">
    <text evidence="2">The sequence shown here is derived from an EMBL/GenBank/DDBJ whole genome shotgun (WGS) entry which is preliminary data.</text>
</comment>
<evidence type="ECO:0008006" key="4">
    <source>
        <dbReference type="Google" id="ProtNLM"/>
    </source>
</evidence>
<accession>A0ABT3L334</accession>
<evidence type="ECO:0000313" key="3">
    <source>
        <dbReference type="Proteomes" id="UP001526426"/>
    </source>
</evidence>
<dbReference type="Gene3D" id="3.40.1350.100">
    <property type="match status" value="2"/>
</dbReference>
<dbReference type="Proteomes" id="UP001526426">
    <property type="component" value="Unassembled WGS sequence"/>
</dbReference>
<sequence length="242" mass="26473">MKSLLRRFAMLGIAGAAMAGTVLGGALEVLALTEQEIVERLQNVPVFTIADREGKPLVAQVDADNPSAGSVAGVFISPQDAERFVQNLKRDNPALGNQVQVVVVSLAEIYQLDRQASQNTQANFGFTYVPTEQQVQQARQLSQDFQGTPLFVARGGPEQGYLTLQQGDEQVIPFFFDKQQLQQMIERFKEQEPSLASTVSIQAVPLEGVIQAMETSNNAGLNQIVLVPSQSAIQYIQSRQPR</sequence>
<dbReference type="EMBL" id="JAIHOM010000014">
    <property type="protein sequence ID" value="MCW6035499.1"/>
    <property type="molecule type" value="Genomic_DNA"/>
</dbReference>
<dbReference type="InterPro" id="IPR007378">
    <property type="entry name" value="Tic22-like"/>
</dbReference>
<reference evidence="2 3" key="1">
    <citation type="submission" date="2021-08" db="EMBL/GenBank/DDBJ databases">
        <title>Draft genome sequence of Spirulina subsalsa with high tolerance to salinity and hype-accumulation of phycocyanin.</title>
        <authorList>
            <person name="Pei H."/>
            <person name="Jiang L."/>
        </authorList>
    </citation>
    <scope>NUCLEOTIDE SEQUENCE [LARGE SCALE GENOMIC DNA]</scope>
    <source>
        <strain evidence="2 3">FACHB-351</strain>
    </source>
</reference>
<organism evidence="2 3">
    <name type="scientific">Spirulina subsalsa FACHB-351</name>
    <dbReference type="NCBI Taxonomy" id="234711"/>
    <lineage>
        <taxon>Bacteria</taxon>
        <taxon>Bacillati</taxon>
        <taxon>Cyanobacteriota</taxon>
        <taxon>Cyanophyceae</taxon>
        <taxon>Spirulinales</taxon>
        <taxon>Spirulinaceae</taxon>
        <taxon>Spirulina</taxon>
    </lineage>
</organism>
<dbReference type="PANTHER" id="PTHR33926">
    <property type="entry name" value="PROTEIN TIC 22, CHLOROPLASTIC"/>
    <property type="match status" value="1"/>
</dbReference>
<proteinExistence type="predicted"/>
<evidence type="ECO:0000256" key="1">
    <source>
        <dbReference type="SAM" id="SignalP"/>
    </source>
</evidence>
<feature type="signal peptide" evidence="1">
    <location>
        <begin position="1"/>
        <end position="19"/>
    </location>
</feature>
<feature type="chain" id="PRO_5046940389" description="Tic22 family protein" evidence="1">
    <location>
        <begin position="20"/>
        <end position="242"/>
    </location>
</feature>
<keyword evidence="3" id="KW-1185">Reference proteome</keyword>
<gene>
    <name evidence="2" type="ORF">K4A83_04310</name>
</gene>
<keyword evidence="1" id="KW-0732">Signal</keyword>
<protein>
    <recommendedName>
        <fullName evidence="4">Tic22 family protein</fullName>
    </recommendedName>
</protein>